<gene>
    <name evidence="3" type="ORF">IFK94_16205</name>
</gene>
<feature type="signal peptide" evidence="2">
    <location>
        <begin position="1"/>
        <end position="21"/>
    </location>
</feature>
<dbReference type="AlphaFoldDB" id="A0A8J6XXQ9"/>
<evidence type="ECO:0000313" key="4">
    <source>
        <dbReference type="Proteomes" id="UP000648239"/>
    </source>
</evidence>
<protein>
    <submittedName>
        <fullName evidence="3">VWA domain-containing protein</fullName>
    </submittedName>
</protein>
<accession>A0A8J6XXQ9</accession>
<feature type="coiled-coil region" evidence="1">
    <location>
        <begin position="194"/>
        <end position="221"/>
    </location>
</feature>
<feature type="non-terminal residue" evidence="3">
    <location>
        <position position="572"/>
    </location>
</feature>
<dbReference type="InterPro" id="IPR017802">
    <property type="entry name" value="VWFA-rel_acidobac-type"/>
</dbReference>
<evidence type="ECO:0000256" key="1">
    <source>
        <dbReference type="SAM" id="Coils"/>
    </source>
</evidence>
<organism evidence="3 4">
    <name type="scientific">Candidatus Polarisedimenticola svalbardensis</name>
    <dbReference type="NCBI Taxonomy" id="2886004"/>
    <lineage>
        <taxon>Bacteria</taxon>
        <taxon>Pseudomonadati</taxon>
        <taxon>Acidobacteriota</taxon>
        <taxon>Candidatus Polarisedimenticolia</taxon>
        <taxon>Candidatus Polarisedimenticolales</taxon>
        <taxon>Candidatus Polarisedimenticolaceae</taxon>
        <taxon>Candidatus Polarisedimenticola</taxon>
    </lineage>
</organism>
<sequence length="572" mass="64755">MVRRTLGCLPFFLVLLPLVVADDIPQKQEPAPAVVPELREKVHVVLRQIDFLVLDKKGNPVTDLRGDEIQVFEDGVRQEIEDLKHADEGVLVVVRHKPEASVETMRENDEIEPTAEPVETIETVRTPRWFILLFDTRNLSYQNRVRSGRAIKDLMEREFRPGDRVALLVDDDELRVVVPPSSRIEEVLQNLETIEGISDKYRDLEVRLRDLREDAESCRDAPDIHKCARQSATNFLFETSRETETSLDHLESLVLSLGAIPERKILFYVSEGIITNPGDVAAAAVEYAVGQHGYRLNRMRFSLARDFSHRLDRIYQIATRNRVGFYPVNGFRKMYDELFAPERRHDYGPENPAQARRDEFETSWNQVRKLHDDLASATGGVALFKKDPAGLLDDMLRSSAGVYTVSYYPSNRSIERRKIRLEIKRPKVRLHYKNKYKPAMGNATRLGGELIVDTEKYEPATGLLTARLTAAATRLAIAPDSNPPVSVASMYFSVLDGQGRLITDLFEIIILPRSNREAAGEERLERPFAVRIPPGEYSLRVEIRDSHGPVYGSYSSTFSVGGAAPDGDESEG</sequence>
<dbReference type="Proteomes" id="UP000648239">
    <property type="component" value="Unassembled WGS sequence"/>
</dbReference>
<keyword evidence="2" id="KW-0732">Signal</keyword>
<feature type="chain" id="PRO_5035285028" evidence="2">
    <location>
        <begin position="22"/>
        <end position="572"/>
    </location>
</feature>
<comment type="caution">
    <text evidence="3">The sequence shown here is derived from an EMBL/GenBank/DDBJ whole genome shotgun (WGS) entry which is preliminary data.</text>
</comment>
<proteinExistence type="predicted"/>
<reference evidence="3 4" key="1">
    <citation type="submission" date="2020-08" db="EMBL/GenBank/DDBJ databases">
        <title>Acidobacteriota in marine sediments use diverse sulfur dissimilation pathways.</title>
        <authorList>
            <person name="Wasmund K."/>
        </authorList>
    </citation>
    <scope>NUCLEOTIDE SEQUENCE [LARGE SCALE GENOMIC DNA]</scope>
    <source>
        <strain evidence="3">MAG AM4</strain>
    </source>
</reference>
<evidence type="ECO:0000256" key="2">
    <source>
        <dbReference type="SAM" id="SignalP"/>
    </source>
</evidence>
<evidence type="ECO:0000313" key="3">
    <source>
        <dbReference type="EMBL" id="MBD3869663.1"/>
    </source>
</evidence>
<dbReference type="EMBL" id="JACXWD010000151">
    <property type="protein sequence ID" value="MBD3869663.1"/>
    <property type="molecule type" value="Genomic_DNA"/>
</dbReference>
<name>A0A8J6XXQ9_9BACT</name>
<keyword evidence="1" id="KW-0175">Coiled coil</keyword>
<dbReference type="NCBIfam" id="TIGR03436">
    <property type="entry name" value="acidobact_VWFA"/>
    <property type="match status" value="1"/>
</dbReference>